<comment type="caution">
    <text evidence="10">The sequence shown here is derived from an EMBL/GenBank/DDBJ whole genome shotgun (WGS) entry which is preliminary data.</text>
</comment>
<dbReference type="Pfam" id="PF07654">
    <property type="entry name" value="C1-set"/>
    <property type="match status" value="1"/>
</dbReference>
<sequence>MFLRSTFVAALVACLAYIHLGDATEATPKVQIYSRNVGELGKPNTLICHVSGFHPPNIKLQLLKNDVEIEGAQQSDLAFHQGWHFHLTKSVAFTPKEGEHYSCKVEHSTLKGAKSFTWTPDM</sequence>
<evidence type="ECO:0000259" key="9">
    <source>
        <dbReference type="PROSITE" id="PS50835"/>
    </source>
</evidence>
<evidence type="ECO:0000256" key="4">
    <source>
        <dbReference type="ARBA" id="ARBA00022451"/>
    </source>
</evidence>
<name>A0ABR0Y5W4_HUSHU</name>
<keyword evidence="4" id="KW-0490">MHC I</keyword>
<feature type="signal peptide" evidence="8">
    <location>
        <begin position="1"/>
        <end position="23"/>
    </location>
</feature>
<dbReference type="Proteomes" id="UP001369086">
    <property type="component" value="Unassembled WGS sequence"/>
</dbReference>
<evidence type="ECO:0000256" key="8">
    <source>
        <dbReference type="SAM" id="SignalP"/>
    </source>
</evidence>
<dbReference type="PANTHER" id="PTHR19944:SF62">
    <property type="entry name" value="BETA-2-MICROGLOBULIN"/>
    <property type="match status" value="1"/>
</dbReference>
<comment type="subcellular location">
    <subcellularLocation>
        <location evidence="1">Secreted</location>
    </subcellularLocation>
</comment>
<protein>
    <recommendedName>
        <fullName evidence="3">Beta-2-microglobulin</fullName>
    </recommendedName>
</protein>
<evidence type="ECO:0000256" key="7">
    <source>
        <dbReference type="ARBA" id="ARBA00023319"/>
    </source>
</evidence>
<dbReference type="Gene3D" id="2.60.40.10">
    <property type="entry name" value="Immunoglobulins"/>
    <property type="match status" value="1"/>
</dbReference>
<keyword evidence="7" id="KW-0393">Immunoglobulin domain</keyword>
<proteinExistence type="inferred from homology"/>
<comment type="similarity">
    <text evidence="2">Belongs to the beta-2-microglobulin family.</text>
</comment>
<feature type="domain" description="Ig-like" evidence="9">
    <location>
        <begin position="28"/>
        <end position="117"/>
    </location>
</feature>
<feature type="chain" id="PRO_5046738026" description="Beta-2-microglobulin" evidence="8">
    <location>
        <begin position="24"/>
        <end position="122"/>
    </location>
</feature>
<organism evidence="10 11">
    <name type="scientific">Huso huso</name>
    <name type="common">Beluga</name>
    <name type="synonym">Acipenser huso</name>
    <dbReference type="NCBI Taxonomy" id="61971"/>
    <lineage>
        <taxon>Eukaryota</taxon>
        <taxon>Metazoa</taxon>
        <taxon>Chordata</taxon>
        <taxon>Craniata</taxon>
        <taxon>Vertebrata</taxon>
        <taxon>Euteleostomi</taxon>
        <taxon>Actinopterygii</taxon>
        <taxon>Chondrostei</taxon>
        <taxon>Acipenseriformes</taxon>
        <taxon>Acipenseridae</taxon>
        <taxon>Huso</taxon>
    </lineage>
</organism>
<dbReference type="InterPro" id="IPR036179">
    <property type="entry name" value="Ig-like_dom_sf"/>
</dbReference>
<dbReference type="PROSITE" id="PS00290">
    <property type="entry name" value="IG_MHC"/>
    <property type="match status" value="1"/>
</dbReference>
<evidence type="ECO:0000313" key="11">
    <source>
        <dbReference type="Proteomes" id="UP001369086"/>
    </source>
</evidence>
<evidence type="ECO:0000256" key="6">
    <source>
        <dbReference type="ARBA" id="ARBA00022859"/>
    </source>
</evidence>
<evidence type="ECO:0000313" key="10">
    <source>
        <dbReference type="EMBL" id="KAK6467838.1"/>
    </source>
</evidence>
<dbReference type="SMART" id="SM00407">
    <property type="entry name" value="IGc1"/>
    <property type="match status" value="1"/>
</dbReference>
<gene>
    <name evidence="10" type="ORF">HHUSO_G34532</name>
</gene>
<evidence type="ECO:0000256" key="5">
    <source>
        <dbReference type="ARBA" id="ARBA00022525"/>
    </source>
</evidence>
<evidence type="ECO:0000256" key="2">
    <source>
        <dbReference type="ARBA" id="ARBA00009564"/>
    </source>
</evidence>
<keyword evidence="11" id="KW-1185">Reference proteome</keyword>
<evidence type="ECO:0000256" key="3">
    <source>
        <dbReference type="ARBA" id="ARBA00018767"/>
    </source>
</evidence>
<dbReference type="InterPro" id="IPR007110">
    <property type="entry name" value="Ig-like_dom"/>
</dbReference>
<dbReference type="InterPro" id="IPR003597">
    <property type="entry name" value="Ig_C1-set"/>
</dbReference>
<dbReference type="InterPro" id="IPR003006">
    <property type="entry name" value="Ig/MHC_CS"/>
</dbReference>
<reference evidence="10 11" key="1">
    <citation type="submission" date="2021-05" db="EMBL/GenBank/DDBJ databases">
        <authorList>
            <person name="Zahm M."/>
            <person name="Klopp C."/>
            <person name="Cabau C."/>
            <person name="Kuhl H."/>
            <person name="Suciu R."/>
            <person name="Ciorpac M."/>
            <person name="Holostenco D."/>
            <person name="Gessner J."/>
            <person name="Wuertz S."/>
            <person name="Hohne C."/>
            <person name="Stock M."/>
            <person name="Gislard M."/>
            <person name="Lluch J."/>
            <person name="Milhes M."/>
            <person name="Lampietro C."/>
            <person name="Lopez Roques C."/>
            <person name="Donnadieu C."/>
            <person name="Du K."/>
            <person name="Schartl M."/>
            <person name="Guiguen Y."/>
        </authorList>
    </citation>
    <scope>NUCLEOTIDE SEQUENCE [LARGE SCALE GENOMIC DNA]</scope>
    <source>
        <strain evidence="10">Hh-F2</strain>
        <tissue evidence="10">Blood</tissue>
    </source>
</reference>
<evidence type="ECO:0000256" key="1">
    <source>
        <dbReference type="ARBA" id="ARBA00004613"/>
    </source>
</evidence>
<dbReference type="InterPro" id="IPR050160">
    <property type="entry name" value="MHC/Immunoglobulin"/>
</dbReference>
<dbReference type="EMBL" id="JAHFZB010000047">
    <property type="protein sequence ID" value="KAK6467838.1"/>
    <property type="molecule type" value="Genomic_DNA"/>
</dbReference>
<dbReference type="PANTHER" id="PTHR19944">
    <property type="entry name" value="MHC CLASS II-RELATED"/>
    <property type="match status" value="1"/>
</dbReference>
<dbReference type="SUPFAM" id="SSF48726">
    <property type="entry name" value="Immunoglobulin"/>
    <property type="match status" value="1"/>
</dbReference>
<dbReference type="PROSITE" id="PS50835">
    <property type="entry name" value="IG_LIKE"/>
    <property type="match status" value="1"/>
</dbReference>
<keyword evidence="6" id="KW-0391">Immunity</keyword>
<keyword evidence="5" id="KW-0964">Secreted</keyword>
<keyword evidence="8" id="KW-0732">Signal</keyword>
<dbReference type="InterPro" id="IPR013783">
    <property type="entry name" value="Ig-like_fold"/>
</dbReference>
<accession>A0ABR0Y5W4</accession>